<dbReference type="SUPFAM" id="SSF51445">
    <property type="entry name" value="(Trans)glycosidases"/>
    <property type="match status" value="1"/>
</dbReference>
<name>A0A4R2IT08_9PSEU</name>
<dbReference type="AlphaFoldDB" id="A0A4R2IT08"/>
<dbReference type="EMBL" id="SLWS01000017">
    <property type="protein sequence ID" value="TCO47359.1"/>
    <property type="molecule type" value="Genomic_DNA"/>
</dbReference>
<dbReference type="Proteomes" id="UP000295680">
    <property type="component" value="Unassembled WGS sequence"/>
</dbReference>
<protein>
    <recommendedName>
        <fullName evidence="4">Glycosyl hydrolase family 18 (Putative chitinase)</fullName>
    </recommendedName>
</protein>
<keyword evidence="1" id="KW-1133">Transmembrane helix</keyword>
<sequence length="395" mass="42620">MDLSDKRWRTAAELSVCLVAVVVLVGVLCWVRVRVGGDDWLWAVAGVAVVLLWVAAVVFRSRGTRLRRALLVTGAVVLSPLLVVGGMYGWLLVENMGTPAQTARGRGTDALWLGHAWVDGRRSQTDIDALVGRVRQAGIRDLYVHAGPLADDGSLDPSLRPTANRLIESVHRAAPTVRVQAWLGNVVAADRLRLDDPATRTRVLDSATRVLADGFDGIHYDFEPVAEGSRGFLDVLTGTRALTRARNAVLSVATNQLEPIPGAHIPGQVLFGRPHWWSVDYFGQVARAVDQIAIMTYDTGIPTEGAYSGYFSVQTRLAVRVVPADVDLVLGIPAYHEIEAMHTSAETVAPALRGLRLALGDDPPGRAVGAALYVDVTATDDDWAQYFAGWAGSPR</sequence>
<evidence type="ECO:0008006" key="4">
    <source>
        <dbReference type="Google" id="ProtNLM"/>
    </source>
</evidence>
<evidence type="ECO:0000313" key="2">
    <source>
        <dbReference type="EMBL" id="TCO47359.1"/>
    </source>
</evidence>
<keyword evidence="1" id="KW-0472">Membrane</keyword>
<reference evidence="2 3" key="1">
    <citation type="submission" date="2019-03" db="EMBL/GenBank/DDBJ databases">
        <title>Genomic Encyclopedia of Type Strains, Phase IV (KMG-IV): sequencing the most valuable type-strain genomes for metagenomic binning, comparative biology and taxonomic classification.</title>
        <authorList>
            <person name="Goeker M."/>
        </authorList>
    </citation>
    <scope>NUCLEOTIDE SEQUENCE [LARGE SCALE GENOMIC DNA]</scope>
    <source>
        <strain evidence="2 3">DSM 45934</strain>
    </source>
</reference>
<keyword evidence="1" id="KW-0812">Transmembrane</keyword>
<gene>
    <name evidence="2" type="ORF">EV192_11799</name>
</gene>
<proteinExistence type="predicted"/>
<feature type="transmembrane region" description="Helical" evidence="1">
    <location>
        <begin position="39"/>
        <end position="59"/>
    </location>
</feature>
<accession>A0A4R2IT08</accession>
<dbReference type="Gene3D" id="3.20.20.80">
    <property type="entry name" value="Glycosidases"/>
    <property type="match status" value="1"/>
</dbReference>
<dbReference type="InterPro" id="IPR017853">
    <property type="entry name" value="GH"/>
</dbReference>
<feature type="transmembrane region" description="Helical" evidence="1">
    <location>
        <begin position="12"/>
        <end position="33"/>
    </location>
</feature>
<organism evidence="2 3">
    <name type="scientific">Actinocrispum wychmicini</name>
    <dbReference type="NCBI Taxonomy" id="1213861"/>
    <lineage>
        <taxon>Bacteria</taxon>
        <taxon>Bacillati</taxon>
        <taxon>Actinomycetota</taxon>
        <taxon>Actinomycetes</taxon>
        <taxon>Pseudonocardiales</taxon>
        <taxon>Pseudonocardiaceae</taxon>
        <taxon>Actinocrispum</taxon>
    </lineage>
</organism>
<evidence type="ECO:0000313" key="3">
    <source>
        <dbReference type="Proteomes" id="UP000295680"/>
    </source>
</evidence>
<feature type="transmembrane region" description="Helical" evidence="1">
    <location>
        <begin position="71"/>
        <end position="93"/>
    </location>
</feature>
<comment type="caution">
    <text evidence="2">The sequence shown here is derived from an EMBL/GenBank/DDBJ whole genome shotgun (WGS) entry which is preliminary data.</text>
</comment>
<evidence type="ECO:0000256" key="1">
    <source>
        <dbReference type="SAM" id="Phobius"/>
    </source>
</evidence>
<keyword evidence="3" id="KW-1185">Reference proteome</keyword>